<feature type="compositionally biased region" description="Polar residues" evidence="1">
    <location>
        <begin position="504"/>
        <end position="523"/>
    </location>
</feature>
<dbReference type="InterPro" id="IPR036680">
    <property type="entry name" value="SPOR-like_sf"/>
</dbReference>
<evidence type="ECO:0000313" key="4">
    <source>
        <dbReference type="EMBL" id="PJE78999.1"/>
    </source>
</evidence>
<keyword evidence="2" id="KW-0812">Transmembrane</keyword>
<name>A0A2H9T729_9ZZZZ</name>
<evidence type="ECO:0000259" key="3">
    <source>
        <dbReference type="PROSITE" id="PS51724"/>
    </source>
</evidence>
<accession>A0A2H9T729</accession>
<sequence>MSSQTSFIDKQLRLYIATTLATSTVGATASALLLPPNPLAYSPTWDCRTDFNNDWLCRIKNVSPSMSSGFPPASGNAYYIPQSVSPTPQMPVTSQPAASLQVTEQAIFLEMLNASPESYVLQWQAANSRDPLEQLQQTYPVLINTTIAEYHRAGRKWFVLLDGPFASRTQAINALKDYPRHGLANVLFPWTRPVSSLHRLNMQPSITNPSVMEGYLNAYQQYPATATHSNNPLYSRKNPNYPAANSAGDYSLNQLFPPNQYEQPIGYEYPAGSIEPHDIPPANLSANGTHTDLPPGVISGFGTLPGRHDGYSTQNQHYYQDKPATSLEEFPVYIDTRHLDIPEKANSQSSGLPENKYKKWLEPSLHKNYRQSRYPHTNDQRYKAPRQTSRYNFFKATHNGYIIQWQATNNRRALERIQQRYPALGKTQIIHYQKRGKDWFALISKPYQNRTQANQFLIQSSVAQASTRLYPRIRRISGLKKLVSQSSHNYLLGKKHLSEKSNRPSKNNRTSNHQTHHVSSSKQPDNYTIQWYAANDLHIINRMKERFPELASAEVIHARRNHKNWYILVQGKYSNNREALLALKSPAFREAARQLRPWTRPLHSIKTMEKRDS</sequence>
<dbReference type="Pfam" id="PF05036">
    <property type="entry name" value="SPOR"/>
    <property type="match status" value="1"/>
</dbReference>
<keyword evidence="4" id="KW-0132">Cell division</keyword>
<keyword evidence="2" id="KW-1133">Transmembrane helix</keyword>
<keyword evidence="2" id="KW-0472">Membrane</keyword>
<dbReference type="GO" id="GO:0042834">
    <property type="term" value="F:peptidoglycan binding"/>
    <property type="evidence" value="ECO:0007669"/>
    <property type="project" value="InterPro"/>
</dbReference>
<reference evidence="4" key="1">
    <citation type="journal article" date="2017" name="Appl. Environ. Microbiol.">
        <title>Molecular characterization of an Endozoicomonas-like organism causing infection in king scallop Pecten maximus L.</title>
        <authorList>
            <person name="Cano I."/>
            <person name="van Aerle R."/>
            <person name="Ross S."/>
            <person name="Verner-Jeffreys D.W."/>
            <person name="Paley R.K."/>
            <person name="Rimmer G."/>
            <person name="Ryder D."/>
            <person name="Hooper P."/>
            <person name="Stone D."/>
            <person name="Feist S.W."/>
        </authorList>
    </citation>
    <scope>NUCLEOTIDE SEQUENCE</scope>
</reference>
<keyword evidence="4" id="KW-0131">Cell cycle</keyword>
<protein>
    <submittedName>
        <fullName evidence="4">Cell division protein DamX</fullName>
    </submittedName>
</protein>
<dbReference type="Gene3D" id="3.30.70.1070">
    <property type="entry name" value="Sporulation related repeat"/>
    <property type="match status" value="3"/>
</dbReference>
<dbReference type="PROSITE" id="PS51724">
    <property type="entry name" value="SPOR"/>
    <property type="match status" value="1"/>
</dbReference>
<dbReference type="GO" id="GO:0051301">
    <property type="term" value="P:cell division"/>
    <property type="evidence" value="ECO:0007669"/>
    <property type="project" value="UniProtKB-KW"/>
</dbReference>
<dbReference type="AlphaFoldDB" id="A0A2H9T729"/>
<dbReference type="EMBL" id="NSIT01000107">
    <property type="protein sequence ID" value="PJE78999.1"/>
    <property type="molecule type" value="Genomic_DNA"/>
</dbReference>
<organism evidence="4">
    <name type="scientific">invertebrate metagenome</name>
    <dbReference type="NCBI Taxonomy" id="1711999"/>
    <lineage>
        <taxon>unclassified sequences</taxon>
        <taxon>metagenomes</taxon>
        <taxon>organismal metagenomes</taxon>
    </lineage>
</organism>
<dbReference type="InterPro" id="IPR007730">
    <property type="entry name" value="SPOR-like_dom"/>
</dbReference>
<proteinExistence type="predicted"/>
<evidence type="ECO:0000256" key="2">
    <source>
        <dbReference type="SAM" id="Phobius"/>
    </source>
</evidence>
<comment type="caution">
    <text evidence="4">The sequence shown here is derived from an EMBL/GenBank/DDBJ whole genome shotgun (WGS) entry which is preliminary data.</text>
</comment>
<feature type="transmembrane region" description="Helical" evidence="2">
    <location>
        <begin position="12"/>
        <end position="34"/>
    </location>
</feature>
<feature type="region of interest" description="Disordered" evidence="1">
    <location>
        <begin position="493"/>
        <end position="523"/>
    </location>
</feature>
<evidence type="ECO:0000256" key="1">
    <source>
        <dbReference type="SAM" id="MobiDB-lite"/>
    </source>
</evidence>
<feature type="domain" description="SPOR" evidence="3">
    <location>
        <begin position="113"/>
        <end position="193"/>
    </location>
</feature>
<gene>
    <name evidence="4" type="primary">damX</name>
    <name evidence="4" type="ORF">CI610_02033</name>
</gene>